<proteinExistence type="predicted"/>
<name>A0A0N4XDC2_NIPBR</name>
<dbReference type="EMBL" id="UYSL01000223">
    <property type="protein sequence ID" value="VDL63205.1"/>
    <property type="molecule type" value="Genomic_DNA"/>
</dbReference>
<protein>
    <submittedName>
        <fullName evidence="1 3">Uncharacterized protein</fullName>
    </submittedName>
</protein>
<accession>A0A0N4XDC2</accession>
<dbReference type="AlphaFoldDB" id="A0A0N4XDC2"/>
<reference evidence="3" key="1">
    <citation type="submission" date="2017-02" db="UniProtKB">
        <authorList>
            <consortium name="WormBaseParasite"/>
        </authorList>
    </citation>
    <scope>IDENTIFICATION</scope>
</reference>
<keyword evidence="2" id="KW-1185">Reference proteome</keyword>
<organism evidence="3">
    <name type="scientific">Nippostrongylus brasiliensis</name>
    <name type="common">Rat hookworm</name>
    <dbReference type="NCBI Taxonomy" id="27835"/>
    <lineage>
        <taxon>Eukaryota</taxon>
        <taxon>Metazoa</taxon>
        <taxon>Ecdysozoa</taxon>
        <taxon>Nematoda</taxon>
        <taxon>Chromadorea</taxon>
        <taxon>Rhabditida</taxon>
        <taxon>Rhabditina</taxon>
        <taxon>Rhabditomorpha</taxon>
        <taxon>Strongyloidea</taxon>
        <taxon>Heligmosomidae</taxon>
        <taxon>Nippostrongylus</taxon>
    </lineage>
</organism>
<evidence type="ECO:0000313" key="2">
    <source>
        <dbReference type="Proteomes" id="UP000271162"/>
    </source>
</evidence>
<gene>
    <name evidence="1" type="ORF">NBR_LOCUS508</name>
</gene>
<evidence type="ECO:0000313" key="1">
    <source>
        <dbReference type="EMBL" id="VDL63205.1"/>
    </source>
</evidence>
<reference evidence="1 2" key="2">
    <citation type="submission" date="2018-11" db="EMBL/GenBank/DDBJ databases">
        <authorList>
            <consortium name="Pathogen Informatics"/>
        </authorList>
    </citation>
    <scope>NUCLEOTIDE SEQUENCE [LARGE SCALE GENOMIC DNA]</scope>
</reference>
<sequence>MLYERGGSGRFWPSRVHLHGGTGCIRHIFLCHTHSCAGISARVVNPGTE</sequence>
<evidence type="ECO:0000313" key="3">
    <source>
        <dbReference type="WBParaSite" id="NBR_0000050701-mRNA-1"/>
    </source>
</evidence>
<dbReference type="WBParaSite" id="NBR_0000050701-mRNA-1">
    <property type="protein sequence ID" value="NBR_0000050701-mRNA-1"/>
    <property type="gene ID" value="NBR_0000050701"/>
</dbReference>
<dbReference type="Proteomes" id="UP000271162">
    <property type="component" value="Unassembled WGS sequence"/>
</dbReference>